<dbReference type="PANTHER" id="PTHR43236">
    <property type="entry name" value="ANTITOXIN HIGA1"/>
    <property type="match status" value="1"/>
</dbReference>
<name>A0A937RS36_9ACTN</name>
<reference evidence="2" key="1">
    <citation type="submission" date="2020-12" db="EMBL/GenBank/DDBJ databases">
        <title>Genomic characterization of non-nitrogen-fixing Frankia strains.</title>
        <authorList>
            <person name="Carlos-Shanley C."/>
            <person name="Guerra T."/>
            <person name="Hahn D."/>
        </authorList>
    </citation>
    <scope>NUCLEOTIDE SEQUENCE</scope>
    <source>
        <strain evidence="2">CN6</strain>
    </source>
</reference>
<dbReference type="Gene3D" id="1.10.10.2910">
    <property type="match status" value="1"/>
</dbReference>
<gene>
    <name evidence="2" type="ORF">I7412_32075</name>
</gene>
<dbReference type="InterPro" id="IPR010359">
    <property type="entry name" value="IrrE_HExxH"/>
</dbReference>
<dbReference type="AlphaFoldDB" id="A0A937RS36"/>
<dbReference type="PANTHER" id="PTHR43236:SF1">
    <property type="entry name" value="BLL7220 PROTEIN"/>
    <property type="match status" value="1"/>
</dbReference>
<dbReference type="InterPro" id="IPR001387">
    <property type="entry name" value="Cro/C1-type_HTH"/>
</dbReference>
<organism evidence="2 3">
    <name type="scientific">Frankia nepalensis</name>
    <dbReference type="NCBI Taxonomy" id="1836974"/>
    <lineage>
        <taxon>Bacteria</taxon>
        <taxon>Bacillati</taxon>
        <taxon>Actinomycetota</taxon>
        <taxon>Actinomycetes</taxon>
        <taxon>Frankiales</taxon>
        <taxon>Frankiaceae</taxon>
        <taxon>Frankia</taxon>
    </lineage>
</organism>
<dbReference type="InterPro" id="IPR052345">
    <property type="entry name" value="Rad_response_metalloprotease"/>
</dbReference>
<dbReference type="PROSITE" id="PS50943">
    <property type="entry name" value="HTH_CROC1"/>
    <property type="match status" value="1"/>
</dbReference>
<dbReference type="RefSeq" id="WP_203004310.1">
    <property type="nucleotide sequence ID" value="NZ_JADWYU010000125.1"/>
</dbReference>
<accession>A0A937RS36</accession>
<dbReference type="EMBL" id="JAEACQ010000282">
    <property type="protein sequence ID" value="MBL7631718.1"/>
    <property type="molecule type" value="Genomic_DNA"/>
</dbReference>
<evidence type="ECO:0000313" key="2">
    <source>
        <dbReference type="EMBL" id="MBL7631718.1"/>
    </source>
</evidence>
<keyword evidence="3" id="KW-1185">Reference proteome</keyword>
<dbReference type="Proteomes" id="UP000604475">
    <property type="component" value="Unassembled WGS sequence"/>
</dbReference>
<comment type="caution">
    <text evidence="2">The sequence shown here is derived from an EMBL/GenBank/DDBJ whole genome shotgun (WGS) entry which is preliminary data.</text>
</comment>
<protein>
    <submittedName>
        <fullName evidence="2">ImmA/IrrE family metallo-endopeptidase</fullName>
    </submittedName>
</protein>
<feature type="domain" description="HTH cro/C1-type" evidence="1">
    <location>
        <begin position="22"/>
        <end position="64"/>
    </location>
</feature>
<evidence type="ECO:0000259" key="1">
    <source>
        <dbReference type="PROSITE" id="PS50943"/>
    </source>
</evidence>
<proteinExistence type="predicted"/>
<dbReference type="Pfam" id="PF06114">
    <property type="entry name" value="Peptidase_M78"/>
    <property type="match status" value="1"/>
</dbReference>
<evidence type="ECO:0000313" key="3">
    <source>
        <dbReference type="Proteomes" id="UP000604475"/>
    </source>
</evidence>
<sequence length="362" mass="39917">MSGIGDRVLEQIGRSCPTALHRDIADRVEMTADAFSRALRGKRAFSSIELARLADLLDADIHWLITGLPDPHRLVVAARHDFDHLTGRREVPGRDRDEQALRDVALAYRQAYPQPERLRELPDSPGAVRAALDEGFVRPFADRLESRLGVDVVRLADLSTAYSFAIGGQRVIALPATGNWFRENWSLAHELGHLALAHHDQGLSESDRDRHEAAANTFAADLLLPREELAAVDWNRLDAAGLADLVWRWGVSTDALARRLSALNGQLPAVVAEWAGQPTQRLLRRHWSSSSVEDEITLRMDVAAQRRFPLRLQEAHLTAIAGGTLGKGTLAWMLGIHPDALEVDLPPIPEVDIADLAEALGL</sequence>